<feature type="region of interest" description="Disordered" evidence="1">
    <location>
        <begin position="484"/>
        <end position="586"/>
    </location>
</feature>
<dbReference type="PANTHER" id="PTHR35982:SF1">
    <property type="entry name" value="SPIROCYCLASE, AVEC FAMILY"/>
    <property type="match status" value="1"/>
</dbReference>
<organism evidence="4 5">
    <name type="scientific">Parastrongyloides trichosuri</name>
    <name type="common">Possum-specific nematode worm</name>
    <dbReference type="NCBI Taxonomy" id="131310"/>
    <lineage>
        <taxon>Eukaryota</taxon>
        <taxon>Metazoa</taxon>
        <taxon>Ecdysozoa</taxon>
        <taxon>Nematoda</taxon>
        <taxon>Chromadorea</taxon>
        <taxon>Rhabditida</taxon>
        <taxon>Tylenchina</taxon>
        <taxon>Panagrolaimomorpha</taxon>
        <taxon>Strongyloidoidea</taxon>
        <taxon>Strongyloididae</taxon>
        <taxon>Parastrongyloides</taxon>
    </lineage>
</organism>
<feature type="transmembrane region" description="Helical" evidence="2">
    <location>
        <begin position="401"/>
        <end position="420"/>
    </location>
</feature>
<feature type="region of interest" description="Disordered" evidence="1">
    <location>
        <begin position="439"/>
        <end position="471"/>
    </location>
</feature>
<feature type="transmembrane region" description="Helical" evidence="2">
    <location>
        <begin position="265"/>
        <end position="285"/>
    </location>
</feature>
<feature type="compositionally biased region" description="Low complexity" evidence="1">
    <location>
        <begin position="554"/>
        <end position="568"/>
    </location>
</feature>
<feature type="transmembrane region" description="Helical" evidence="2">
    <location>
        <begin position="236"/>
        <end position="259"/>
    </location>
</feature>
<evidence type="ECO:0000259" key="3">
    <source>
        <dbReference type="Pfam" id="PF25085"/>
    </source>
</evidence>
<feature type="transmembrane region" description="Helical" evidence="2">
    <location>
        <begin position="55"/>
        <end position="74"/>
    </location>
</feature>
<name>A0A0N4ZAJ8_PARTI</name>
<reference evidence="5" key="1">
    <citation type="submission" date="2017-02" db="UniProtKB">
        <authorList>
            <consortium name="WormBaseParasite"/>
        </authorList>
    </citation>
    <scope>IDENTIFICATION</scope>
</reference>
<keyword evidence="2" id="KW-1133">Transmembrane helix</keyword>
<evidence type="ECO:0000313" key="5">
    <source>
        <dbReference type="WBParaSite" id="PTRK_0000447600.1"/>
    </source>
</evidence>
<feature type="domain" description="DUF7802" evidence="3">
    <location>
        <begin position="1"/>
        <end position="421"/>
    </location>
</feature>
<dbReference type="WBParaSite" id="PTRK_0000447600.1">
    <property type="protein sequence ID" value="PTRK_0000447600.1"/>
    <property type="gene ID" value="PTRK_0000447600"/>
</dbReference>
<feature type="compositionally biased region" description="Basic residues" evidence="1">
    <location>
        <begin position="575"/>
        <end position="586"/>
    </location>
</feature>
<feature type="transmembrane region" description="Helical" evidence="2">
    <location>
        <begin position="121"/>
        <end position="141"/>
    </location>
</feature>
<feature type="compositionally biased region" description="Polar residues" evidence="1">
    <location>
        <begin position="533"/>
        <end position="549"/>
    </location>
</feature>
<dbReference type="InterPro" id="IPR056704">
    <property type="entry name" value="DUF7802"/>
</dbReference>
<protein>
    <submittedName>
        <fullName evidence="5">Transmembrane protein</fullName>
    </submittedName>
</protein>
<keyword evidence="2" id="KW-0812">Transmembrane</keyword>
<sequence length="586" mass="67151">MDYLLNEYFFKYVPLNFEEETKKNIVDKAVTLVRIADWTCKAQDYRKLYDNHSSFFLAEIVFVILSLMTLVHAIRHGGRYIYTWIGIVIFSTSSELFRISYNKEWDYIFHAQSLLTLFGMRIPLHVVFGVLPTFIYSSYILSARTKLPFPMEAAAAGLIHALLYLPYSIVGTKLLWFQWHEWHPISSERNYFDVPLNEYFIQSFSVMSFFFLLGLLRRVVLDKAYDWKLFAREFGVVLFAGCTAIGFTISTFDHFIYYLHSSYGLSYFTIVTLYFAVLINLIYSYDRINNYGPAKIGNPFWFDEIAAIVIFSGFVLISLSLVGDPINTVSEGLHQPIGSCKETDVFKKEKYQKYVCPINMDIKSYDFHCLPGRNPPQQVEKDVPLEWYAICGTNYKNKAEFVFTVASIVVVTAYILYQFAAKSGETEYDEFVIHPRTPVKPKRQVERQTSSDVDESSESNVSESRMKSTKRDLITPSYEAQYFSRKKLHGTDDDDATPKKAPGTVSMELSRSRSRDLPISAKRHAFPTKDSDSSTPKRTTQTLKESQSLHLPKKTSSIAKSSSVTSPIGIGTKSLRSRRGNSKASN</sequence>
<keyword evidence="4" id="KW-1185">Reference proteome</keyword>
<keyword evidence="2" id="KW-0472">Membrane</keyword>
<evidence type="ECO:0000256" key="2">
    <source>
        <dbReference type="SAM" id="Phobius"/>
    </source>
</evidence>
<evidence type="ECO:0000313" key="4">
    <source>
        <dbReference type="Proteomes" id="UP000038045"/>
    </source>
</evidence>
<proteinExistence type="predicted"/>
<dbReference type="Pfam" id="PF25085">
    <property type="entry name" value="DUF7802"/>
    <property type="match status" value="1"/>
</dbReference>
<feature type="transmembrane region" description="Helical" evidence="2">
    <location>
        <begin position="153"/>
        <end position="179"/>
    </location>
</feature>
<feature type="transmembrane region" description="Helical" evidence="2">
    <location>
        <begin position="199"/>
        <end position="216"/>
    </location>
</feature>
<evidence type="ECO:0000256" key="1">
    <source>
        <dbReference type="SAM" id="MobiDB-lite"/>
    </source>
</evidence>
<dbReference type="AlphaFoldDB" id="A0A0N4ZAJ8"/>
<accession>A0A0N4ZAJ8</accession>
<dbReference type="PANTHER" id="PTHR35982">
    <property type="entry name" value="AGAP005361-PA"/>
    <property type="match status" value="1"/>
</dbReference>
<feature type="transmembrane region" description="Helical" evidence="2">
    <location>
        <begin position="305"/>
        <end position="323"/>
    </location>
</feature>
<dbReference type="Proteomes" id="UP000038045">
    <property type="component" value="Unplaced"/>
</dbReference>
<feature type="transmembrane region" description="Helical" evidence="2">
    <location>
        <begin position="81"/>
        <end position="101"/>
    </location>
</feature>